<evidence type="ECO:0000313" key="3">
    <source>
        <dbReference type="EMBL" id="MBB6671777.1"/>
    </source>
</evidence>
<dbReference type="InterPro" id="IPR018146">
    <property type="entry name" value="Glyoxalase_1_CS"/>
</dbReference>
<comment type="caution">
    <text evidence="3">The sequence shown here is derived from an EMBL/GenBank/DDBJ whole genome shotgun (WGS) entry which is preliminary data.</text>
</comment>
<dbReference type="Gene3D" id="3.10.180.10">
    <property type="entry name" value="2,3-Dihydroxybiphenyl 1,2-Dioxygenase, domain 1"/>
    <property type="match status" value="2"/>
</dbReference>
<dbReference type="GO" id="GO:0046872">
    <property type="term" value="F:metal ion binding"/>
    <property type="evidence" value="ECO:0007669"/>
    <property type="project" value="UniProtKB-KW"/>
</dbReference>
<dbReference type="RefSeq" id="WP_185143242.1">
    <property type="nucleotide sequence ID" value="NZ_JACJVP010000023.1"/>
</dbReference>
<protein>
    <submittedName>
        <fullName evidence="3">VOC family protein</fullName>
    </submittedName>
</protein>
<keyword evidence="1" id="KW-0479">Metal-binding</keyword>
<accession>A0A7X0RQG8</accession>
<dbReference type="AlphaFoldDB" id="A0A7X0RQG8"/>
<dbReference type="InterPro" id="IPR037523">
    <property type="entry name" value="VOC_core"/>
</dbReference>
<dbReference type="SUPFAM" id="SSF54593">
    <property type="entry name" value="Glyoxalase/Bleomycin resistance protein/Dihydroxybiphenyl dioxygenase"/>
    <property type="match status" value="2"/>
</dbReference>
<gene>
    <name evidence="3" type="ORF">H7C19_13885</name>
</gene>
<evidence type="ECO:0000313" key="4">
    <source>
        <dbReference type="Proteomes" id="UP000547209"/>
    </source>
</evidence>
<sequence length="285" mass="31175">MTHRIHPDTEMGRVSLKVSDLQRSIRYYREVIGLRLLSEEGPGAAMSADGEAPLLLLEQLPDAVVPARRRTTGLYHFAILVPTRRALGLAVRNFIERGEPFGQGDHLVSEALYLSDPDGNGIEVYVDRPRDEWTYSANGEVAMATDPVDIDGLLREAGDEAWTGLPAGTKIGHVHLHVADLAASQRFYCGILGFDLMARYGGQALFVSAGGYHHHLGLNTWAGAGAPPPPANAVGLRYFEIAIPNEAELIRILDDLRDAGIPAEPYETGWLVRDPSQNQLLLLVR</sequence>
<dbReference type="PROSITE" id="PS51819">
    <property type="entry name" value="VOC"/>
    <property type="match status" value="2"/>
</dbReference>
<proteinExistence type="predicted"/>
<dbReference type="Proteomes" id="UP000547209">
    <property type="component" value="Unassembled WGS sequence"/>
</dbReference>
<reference evidence="3 4" key="1">
    <citation type="submission" date="2020-08" db="EMBL/GenBank/DDBJ databases">
        <title>Cohnella phylogeny.</title>
        <authorList>
            <person name="Dunlap C."/>
        </authorList>
    </citation>
    <scope>NUCLEOTIDE SEQUENCE [LARGE SCALE GENOMIC DNA]</scope>
    <source>
        <strain evidence="3 4">DSM 28246</strain>
    </source>
</reference>
<dbReference type="PANTHER" id="PTHR43279">
    <property type="entry name" value="CATECHOL-2,3-DIOXYGENASE"/>
    <property type="match status" value="1"/>
</dbReference>
<dbReference type="EMBL" id="JACJVP010000023">
    <property type="protein sequence ID" value="MBB6671777.1"/>
    <property type="molecule type" value="Genomic_DNA"/>
</dbReference>
<organism evidence="3 4">
    <name type="scientific">Cohnella nanjingensis</name>
    <dbReference type="NCBI Taxonomy" id="1387779"/>
    <lineage>
        <taxon>Bacteria</taxon>
        <taxon>Bacillati</taxon>
        <taxon>Bacillota</taxon>
        <taxon>Bacilli</taxon>
        <taxon>Bacillales</taxon>
        <taxon>Paenibacillaceae</taxon>
        <taxon>Cohnella</taxon>
    </lineage>
</organism>
<feature type="domain" description="VOC" evidence="2">
    <location>
        <begin position="170"/>
        <end position="285"/>
    </location>
</feature>
<keyword evidence="4" id="KW-1185">Reference proteome</keyword>
<evidence type="ECO:0000259" key="2">
    <source>
        <dbReference type="PROSITE" id="PS51819"/>
    </source>
</evidence>
<evidence type="ECO:0000256" key="1">
    <source>
        <dbReference type="ARBA" id="ARBA00022723"/>
    </source>
</evidence>
<dbReference type="PANTHER" id="PTHR43279:SF1">
    <property type="entry name" value="CATECHOL-2,3-DIOXYGENASE"/>
    <property type="match status" value="1"/>
</dbReference>
<name>A0A7X0RQG8_9BACL</name>
<dbReference type="PROSITE" id="PS00934">
    <property type="entry name" value="GLYOXALASE_I_1"/>
    <property type="match status" value="1"/>
</dbReference>
<dbReference type="InterPro" id="IPR029068">
    <property type="entry name" value="Glyas_Bleomycin-R_OHBP_Dase"/>
</dbReference>
<feature type="domain" description="VOC" evidence="2">
    <location>
        <begin position="10"/>
        <end position="127"/>
    </location>
</feature>
<dbReference type="Pfam" id="PF00903">
    <property type="entry name" value="Glyoxalase"/>
    <property type="match status" value="2"/>
</dbReference>
<dbReference type="GO" id="GO:0004462">
    <property type="term" value="F:lactoylglutathione lyase activity"/>
    <property type="evidence" value="ECO:0007669"/>
    <property type="project" value="InterPro"/>
</dbReference>
<dbReference type="InterPro" id="IPR004360">
    <property type="entry name" value="Glyas_Fos-R_dOase_dom"/>
</dbReference>